<dbReference type="Gene3D" id="3.10.450.30">
    <property type="entry name" value="Microbial ribonucleases"/>
    <property type="match status" value="1"/>
</dbReference>
<dbReference type="GO" id="GO:0016787">
    <property type="term" value="F:hydrolase activity"/>
    <property type="evidence" value="ECO:0007669"/>
    <property type="project" value="UniProtKB-KW"/>
</dbReference>
<evidence type="ECO:0000313" key="3">
    <source>
        <dbReference type="EMBL" id="KAK3897588.1"/>
    </source>
</evidence>
<dbReference type="GO" id="GO:0003723">
    <property type="term" value="F:RNA binding"/>
    <property type="evidence" value="ECO:0007669"/>
    <property type="project" value="InterPro"/>
</dbReference>
<reference evidence="3" key="2">
    <citation type="submission" date="2023-05" db="EMBL/GenBank/DDBJ databases">
        <authorList>
            <consortium name="Lawrence Berkeley National Laboratory"/>
            <person name="Steindorff A."/>
            <person name="Hensen N."/>
            <person name="Bonometti L."/>
            <person name="Westerberg I."/>
            <person name="Brannstrom I.O."/>
            <person name="Guillou S."/>
            <person name="Cros-Aarteil S."/>
            <person name="Calhoun S."/>
            <person name="Haridas S."/>
            <person name="Kuo A."/>
            <person name="Mondo S."/>
            <person name="Pangilinan J."/>
            <person name="Riley R."/>
            <person name="Labutti K."/>
            <person name="Andreopoulos B."/>
            <person name="Lipzen A."/>
            <person name="Chen C."/>
            <person name="Yanf M."/>
            <person name="Daum C."/>
            <person name="Ng V."/>
            <person name="Clum A."/>
            <person name="Ohm R."/>
            <person name="Martin F."/>
            <person name="Silar P."/>
            <person name="Natvig D."/>
            <person name="Lalanne C."/>
            <person name="Gautier V."/>
            <person name="Ament-Velasquez S.L."/>
            <person name="Kruys A."/>
            <person name="Hutchinson M.I."/>
            <person name="Powell A.J."/>
            <person name="Barry K."/>
            <person name="Miller A.N."/>
            <person name="Grigoriev I.V."/>
            <person name="Debuchy R."/>
            <person name="Gladieux P."/>
            <person name="Thoren M.H."/>
            <person name="Johannesson H."/>
        </authorList>
    </citation>
    <scope>NUCLEOTIDE SEQUENCE</scope>
    <source>
        <strain evidence="3">CBS 103.79</strain>
    </source>
</reference>
<evidence type="ECO:0000256" key="1">
    <source>
        <dbReference type="ARBA" id="ARBA00022722"/>
    </source>
</evidence>
<dbReference type="InterPro" id="IPR016191">
    <property type="entry name" value="Ribonuclease/ribotoxin"/>
</dbReference>
<dbReference type="SUPFAM" id="SSF53933">
    <property type="entry name" value="Microbial ribonucleases"/>
    <property type="match status" value="1"/>
</dbReference>
<evidence type="ECO:0000313" key="4">
    <source>
        <dbReference type="Proteomes" id="UP001303889"/>
    </source>
</evidence>
<sequence length="125" mass="14475">MQLLTIPQFSLTNLPDTEDCRRVRARDVRTQAAAIPTEVHTDKRYPHLFGNGEKLGLLHNKQPVIEYPLNKGSQIWREGPRKPGPGRIIVNRHDRSNPEVVYHDPTKKIVVNGRTRERFSIAEYR</sequence>
<proteinExistence type="predicted"/>
<feature type="non-terminal residue" evidence="3">
    <location>
        <position position="125"/>
    </location>
</feature>
<name>A0AAN6RPE5_9PEZI</name>
<comment type="caution">
    <text evidence="3">The sequence shown here is derived from an EMBL/GenBank/DDBJ whole genome shotgun (WGS) entry which is preliminary data.</text>
</comment>
<dbReference type="AlphaFoldDB" id="A0AAN6RPE5"/>
<dbReference type="Proteomes" id="UP001303889">
    <property type="component" value="Unassembled WGS sequence"/>
</dbReference>
<gene>
    <name evidence="3" type="ORF">C8A05DRAFT_19677</name>
</gene>
<keyword evidence="1" id="KW-0540">Nuclease</keyword>
<dbReference type="InterPro" id="IPR000026">
    <property type="entry name" value="N1-like"/>
</dbReference>
<dbReference type="Pfam" id="PF00545">
    <property type="entry name" value="Ribonuclease"/>
    <property type="match status" value="1"/>
</dbReference>
<reference evidence="3" key="1">
    <citation type="journal article" date="2023" name="Mol. Phylogenet. Evol.">
        <title>Genome-scale phylogeny and comparative genomics of the fungal order Sordariales.</title>
        <authorList>
            <person name="Hensen N."/>
            <person name="Bonometti L."/>
            <person name="Westerberg I."/>
            <person name="Brannstrom I.O."/>
            <person name="Guillou S."/>
            <person name="Cros-Aarteil S."/>
            <person name="Calhoun S."/>
            <person name="Haridas S."/>
            <person name="Kuo A."/>
            <person name="Mondo S."/>
            <person name="Pangilinan J."/>
            <person name="Riley R."/>
            <person name="LaButti K."/>
            <person name="Andreopoulos B."/>
            <person name="Lipzen A."/>
            <person name="Chen C."/>
            <person name="Yan M."/>
            <person name="Daum C."/>
            <person name="Ng V."/>
            <person name="Clum A."/>
            <person name="Steindorff A."/>
            <person name="Ohm R.A."/>
            <person name="Martin F."/>
            <person name="Silar P."/>
            <person name="Natvig D.O."/>
            <person name="Lalanne C."/>
            <person name="Gautier V."/>
            <person name="Ament-Velasquez S.L."/>
            <person name="Kruys A."/>
            <person name="Hutchinson M.I."/>
            <person name="Powell A.J."/>
            <person name="Barry K."/>
            <person name="Miller A.N."/>
            <person name="Grigoriev I.V."/>
            <person name="Debuchy R."/>
            <person name="Gladieux P."/>
            <person name="Hiltunen Thoren M."/>
            <person name="Johannesson H."/>
        </authorList>
    </citation>
    <scope>NUCLEOTIDE SEQUENCE</scope>
    <source>
        <strain evidence="3">CBS 103.79</strain>
    </source>
</reference>
<dbReference type="EMBL" id="MU856123">
    <property type="protein sequence ID" value="KAK3897588.1"/>
    <property type="molecule type" value="Genomic_DNA"/>
</dbReference>
<keyword evidence="4" id="KW-1185">Reference proteome</keyword>
<dbReference type="GO" id="GO:0004521">
    <property type="term" value="F:RNA endonuclease activity"/>
    <property type="evidence" value="ECO:0007669"/>
    <property type="project" value="InterPro"/>
</dbReference>
<keyword evidence="2" id="KW-0378">Hydrolase</keyword>
<protein>
    <submittedName>
        <fullName evidence="3">Uncharacterized protein</fullName>
    </submittedName>
</protein>
<evidence type="ECO:0000256" key="2">
    <source>
        <dbReference type="ARBA" id="ARBA00022801"/>
    </source>
</evidence>
<organism evidence="3 4">
    <name type="scientific">Staphylotrichum tortipilum</name>
    <dbReference type="NCBI Taxonomy" id="2831512"/>
    <lineage>
        <taxon>Eukaryota</taxon>
        <taxon>Fungi</taxon>
        <taxon>Dikarya</taxon>
        <taxon>Ascomycota</taxon>
        <taxon>Pezizomycotina</taxon>
        <taxon>Sordariomycetes</taxon>
        <taxon>Sordariomycetidae</taxon>
        <taxon>Sordariales</taxon>
        <taxon>Chaetomiaceae</taxon>
        <taxon>Staphylotrichum</taxon>
    </lineage>
</organism>
<accession>A0AAN6RPE5</accession>